<evidence type="ECO:0000313" key="3">
    <source>
        <dbReference type="EMBL" id="SNS18250.1"/>
    </source>
</evidence>
<evidence type="ECO:0000256" key="1">
    <source>
        <dbReference type="SAM" id="MobiDB-lite"/>
    </source>
</evidence>
<organism evidence="3 4">
    <name type="scientific">Prevotella jejuni</name>
    <dbReference type="NCBI Taxonomy" id="1177574"/>
    <lineage>
        <taxon>Bacteria</taxon>
        <taxon>Pseudomonadati</taxon>
        <taxon>Bacteroidota</taxon>
        <taxon>Bacteroidia</taxon>
        <taxon>Bacteroidales</taxon>
        <taxon>Prevotellaceae</taxon>
        <taxon>Prevotella</taxon>
    </lineage>
</organism>
<evidence type="ECO:0008006" key="5">
    <source>
        <dbReference type="Google" id="ProtNLM"/>
    </source>
</evidence>
<reference evidence="3 4" key="1">
    <citation type="submission" date="2017-06" db="EMBL/GenBank/DDBJ databases">
        <authorList>
            <person name="Varghese N."/>
            <person name="Submissions S."/>
        </authorList>
    </citation>
    <scope>NUCLEOTIDE SEQUENCE [LARGE SCALE GENOMIC DNA]</scope>
    <source>
        <strain evidence="3 4">DSM 26989</strain>
    </source>
</reference>
<evidence type="ECO:0000313" key="4">
    <source>
        <dbReference type="Proteomes" id="UP000198427"/>
    </source>
</evidence>
<gene>
    <name evidence="3" type="ORF">SAMN06265364_1625</name>
</gene>
<evidence type="ECO:0000256" key="2">
    <source>
        <dbReference type="SAM" id="SignalP"/>
    </source>
</evidence>
<keyword evidence="2" id="KW-0732">Signal</keyword>
<feature type="region of interest" description="Disordered" evidence="1">
    <location>
        <begin position="248"/>
        <end position="282"/>
    </location>
</feature>
<feature type="chain" id="PRO_5041671265" description="Lipoprotein" evidence="2">
    <location>
        <begin position="24"/>
        <end position="282"/>
    </location>
</feature>
<dbReference type="EMBL" id="FZNZ01000062">
    <property type="protein sequence ID" value="SNS18250.1"/>
    <property type="molecule type" value="Genomic_DNA"/>
</dbReference>
<feature type="signal peptide" evidence="2">
    <location>
        <begin position="1"/>
        <end position="23"/>
    </location>
</feature>
<dbReference type="PROSITE" id="PS51257">
    <property type="entry name" value="PROKAR_LIPOPROTEIN"/>
    <property type="match status" value="1"/>
</dbReference>
<keyword evidence="4" id="KW-1185">Reference proteome</keyword>
<dbReference type="Proteomes" id="UP000198427">
    <property type="component" value="Unassembled WGS sequence"/>
</dbReference>
<dbReference type="AlphaFoldDB" id="A0AA94LMA8"/>
<accession>A0AA94LMA8</accession>
<sequence>MSMRRISKLFLALAIVAGPLTLASCDNDPWGDDNYYYNDLVSDAVRNYLREYPSGSSYYTAYNWFYYYYPEATTSEFYAFMDAVGSNNNYNWNNNYRQQENKQVNGLISEAQTLTGEWDGNMTVEYTEDATQQRKSDSFKANMKFFQYNSSANSLQGNGVEVDTDAQGKTKTLSFSWKVLDNGNIEIKYSKTGTIFILDINATNDGFHLGYDETKGYDTFYGVARSTNTTDVMRFDLARQRPANAKAANAFTRASSKASFGSAKENDYAKKSAGAVNGLHER</sequence>
<name>A0AA94LMA8_9BACT</name>
<protein>
    <recommendedName>
        <fullName evidence="5">Lipoprotein</fullName>
    </recommendedName>
</protein>
<comment type="caution">
    <text evidence="3">The sequence shown here is derived from an EMBL/GenBank/DDBJ whole genome shotgun (WGS) entry which is preliminary data.</text>
</comment>
<proteinExistence type="predicted"/>